<protein>
    <submittedName>
        <fullName evidence="2">Uncharacterized protein</fullName>
    </submittedName>
</protein>
<sequence length="578" mass="64809">MHLRLVSPHPTPAVYLSLSFPFNASHLPLPPAWSFSTQRLANDDLEIPNAIHFLEKSTWIISVLDQVIFDLSSLTITCHFIDGTKEEWPLVAMDCVRALESVVADVNSALSTETRRKDCSLVAPQSTDPLPAPIQSTVRPKHRKSRSFFAPGIVTTISLSSPIRELTFGPKTATPSSPPMASPPPEETHTPVVRSECIRRRARGRFVDIYRSWILPELKRRSKFSDYYTWILRSLLERNKAHICFLLEQVGAPIPPTEDDYLLSRIKKDLPPSRESSTGTEDEGDGLSIAATTDTDGSSIHTPTEGVSLYRNSYLNTEFPRSPSPQEFTSEDLELYHSLCQEGDRLRQLIHRNDLFESRISSDEAQLHSMLEVKSRRRAWSNRDFCGGAPMALVGLATPFKSSPLARCEPMTPEAASPWVPGHNSRDSSHYLCVTSGTHDLSELFPEVEEDYDEDDDHTLIDYQSPTVIDLEMGLPIPVTRAPTLQMKSRVNAPKVRARDPFNANDGFLPFHNNHSDHVPSPPSLYPARPTSKLQGSTTSQELPLTMEYPPQYSEEDAIQPFRSDWNSSPPTILMACR</sequence>
<accession>A0A9P6HJ04</accession>
<dbReference type="EMBL" id="WIUZ02000004">
    <property type="protein sequence ID" value="KAF9788114.1"/>
    <property type="molecule type" value="Genomic_DNA"/>
</dbReference>
<keyword evidence="3" id="KW-1185">Reference proteome</keyword>
<feature type="compositionally biased region" description="Pro residues" evidence="1">
    <location>
        <begin position="176"/>
        <end position="185"/>
    </location>
</feature>
<dbReference type="OrthoDB" id="3224257at2759"/>
<proteinExistence type="predicted"/>
<organism evidence="2 3">
    <name type="scientific">Thelephora terrestris</name>
    <dbReference type="NCBI Taxonomy" id="56493"/>
    <lineage>
        <taxon>Eukaryota</taxon>
        <taxon>Fungi</taxon>
        <taxon>Dikarya</taxon>
        <taxon>Basidiomycota</taxon>
        <taxon>Agaricomycotina</taxon>
        <taxon>Agaricomycetes</taxon>
        <taxon>Thelephorales</taxon>
        <taxon>Thelephoraceae</taxon>
        <taxon>Thelephora</taxon>
    </lineage>
</organism>
<feature type="region of interest" description="Disordered" evidence="1">
    <location>
        <begin position="267"/>
        <end position="303"/>
    </location>
</feature>
<reference evidence="2" key="2">
    <citation type="submission" date="2020-11" db="EMBL/GenBank/DDBJ databases">
        <authorList>
            <consortium name="DOE Joint Genome Institute"/>
            <person name="Kuo A."/>
            <person name="Miyauchi S."/>
            <person name="Kiss E."/>
            <person name="Drula E."/>
            <person name="Kohler A."/>
            <person name="Sanchez-Garcia M."/>
            <person name="Andreopoulos B."/>
            <person name="Barry K.W."/>
            <person name="Bonito G."/>
            <person name="Buee M."/>
            <person name="Carver A."/>
            <person name="Chen C."/>
            <person name="Cichocki N."/>
            <person name="Clum A."/>
            <person name="Culley D."/>
            <person name="Crous P.W."/>
            <person name="Fauchery L."/>
            <person name="Girlanda M."/>
            <person name="Hayes R."/>
            <person name="Keri Z."/>
            <person name="Labutti K."/>
            <person name="Lipzen A."/>
            <person name="Lombard V."/>
            <person name="Magnuson J."/>
            <person name="Maillard F."/>
            <person name="Morin E."/>
            <person name="Murat C."/>
            <person name="Nolan M."/>
            <person name="Ohm R."/>
            <person name="Pangilinan J."/>
            <person name="Pereira M."/>
            <person name="Perotto S."/>
            <person name="Peter M."/>
            <person name="Riley R."/>
            <person name="Sitrit Y."/>
            <person name="Stielow B."/>
            <person name="Szollosi G."/>
            <person name="Zifcakova L."/>
            <person name="Stursova M."/>
            <person name="Spatafora J.W."/>
            <person name="Tedersoo L."/>
            <person name="Vaario L.-M."/>
            <person name="Yamada A."/>
            <person name="Yan M."/>
            <person name="Wang P."/>
            <person name="Xu J."/>
            <person name="Bruns T."/>
            <person name="Baldrian P."/>
            <person name="Vilgalys R."/>
            <person name="Henrissat B."/>
            <person name="Grigoriev I.V."/>
            <person name="Hibbett D."/>
            <person name="Nagy L.G."/>
            <person name="Martin F.M."/>
        </authorList>
    </citation>
    <scope>NUCLEOTIDE SEQUENCE</scope>
    <source>
        <strain evidence="2">UH-Tt-Lm1</strain>
    </source>
</reference>
<reference evidence="2" key="1">
    <citation type="journal article" date="2020" name="Nat. Commun.">
        <title>Large-scale genome sequencing of mycorrhizal fungi provides insights into the early evolution of symbiotic traits.</title>
        <authorList>
            <person name="Miyauchi S."/>
            <person name="Kiss E."/>
            <person name="Kuo A."/>
            <person name="Drula E."/>
            <person name="Kohler A."/>
            <person name="Sanchez-Garcia M."/>
            <person name="Morin E."/>
            <person name="Andreopoulos B."/>
            <person name="Barry K.W."/>
            <person name="Bonito G."/>
            <person name="Buee M."/>
            <person name="Carver A."/>
            <person name="Chen C."/>
            <person name="Cichocki N."/>
            <person name="Clum A."/>
            <person name="Culley D."/>
            <person name="Crous P.W."/>
            <person name="Fauchery L."/>
            <person name="Girlanda M."/>
            <person name="Hayes R.D."/>
            <person name="Keri Z."/>
            <person name="LaButti K."/>
            <person name="Lipzen A."/>
            <person name="Lombard V."/>
            <person name="Magnuson J."/>
            <person name="Maillard F."/>
            <person name="Murat C."/>
            <person name="Nolan M."/>
            <person name="Ohm R.A."/>
            <person name="Pangilinan J."/>
            <person name="Pereira M.F."/>
            <person name="Perotto S."/>
            <person name="Peter M."/>
            <person name="Pfister S."/>
            <person name="Riley R."/>
            <person name="Sitrit Y."/>
            <person name="Stielow J.B."/>
            <person name="Szollosi G."/>
            <person name="Zifcakova L."/>
            <person name="Stursova M."/>
            <person name="Spatafora J.W."/>
            <person name="Tedersoo L."/>
            <person name="Vaario L.M."/>
            <person name="Yamada A."/>
            <person name="Yan M."/>
            <person name="Wang P."/>
            <person name="Xu J."/>
            <person name="Bruns T."/>
            <person name="Baldrian P."/>
            <person name="Vilgalys R."/>
            <person name="Dunand C."/>
            <person name="Henrissat B."/>
            <person name="Grigoriev I.V."/>
            <person name="Hibbett D."/>
            <person name="Nagy L.G."/>
            <person name="Martin F.M."/>
        </authorList>
    </citation>
    <scope>NUCLEOTIDE SEQUENCE</scope>
    <source>
        <strain evidence="2">UH-Tt-Lm1</strain>
    </source>
</reference>
<name>A0A9P6HJ04_9AGAM</name>
<feature type="region of interest" description="Disordered" evidence="1">
    <location>
        <begin position="168"/>
        <end position="192"/>
    </location>
</feature>
<feature type="compositionally biased region" description="Polar residues" evidence="1">
    <location>
        <begin position="290"/>
        <end position="302"/>
    </location>
</feature>
<dbReference type="AlphaFoldDB" id="A0A9P6HJ04"/>
<dbReference type="Proteomes" id="UP000736335">
    <property type="component" value="Unassembled WGS sequence"/>
</dbReference>
<gene>
    <name evidence="2" type="ORF">BJ322DRAFT_1106132</name>
</gene>
<evidence type="ECO:0000313" key="2">
    <source>
        <dbReference type="EMBL" id="KAF9788114.1"/>
    </source>
</evidence>
<evidence type="ECO:0000313" key="3">
    <source>
        <dbReference type="Proteomes" id="UP000736335"/>
    </source>
</evidence>
<evidence type="ECO:0000256" key="1">
    <source>
        <dbReference type="SAM" id="MobiDB-lite"/>
    </source>
</evidence>
<feature type="compositionally biased region" description="Polar residues" evidence="1">
    <location>
        <begin position="532"/>
        <end position="541"/>
    </location>
</feature>
<comment type="caution">
    <text evidence="2">The sequence shown here is derived from an EMBL/GenBank/DDBJ whole genome shotgun (WGS) entry which is preliminary data.</text>
</comment>
<feature type="region of interest" description="Disordered" evidence="1">
    <location>
        <begin position="507"/>
        <end position="541"/>
    </location>
</feature>